<comment type="caution">
    <text evidence="2">The sequence shown here is derived from an EMBL/GenBank/DDBJ whole genome shotgun (WGS) entry which is preliminary data.</text>
</comment>
<dbReference type="AlphaFoldDB" id="A0A4Y2JWE2"/>
<reference evidence="2 3" key="1">
    <citation type="journal article" date="2019" name="Sci. Rep.">
        <title>Orb-weaving spider Araneus ventricosus genome elucidates the spidroin gene catalogue.</title>
        <authorList>
            <person name="Kono N."/>
            <person name="Nakamura H."/>
            <person name="Ohtoshi R."/>
            <person name="Moran D.A.P."/>
            <person name="Shinohara A."/>
            <person name="Yoshida Y."/>
            <person name="Fujiwara M."/>
            <person name="Mori M."/>
            <person name="Tomita M."/>
            <person name="Arakawa K."/>
        </authorList>
    </citation>
    <scope>NUCLEOTIDE SEQUENCE [LARGE SCALE GENOMIC DNA]</scope>
</reference>
<feature type="region of interest" description="Disordered" evidence="1">
    <location>
        <begin position="72"/>
        <end position="93"/>
    </location>
</feature>
<evidence type="ECO:0000256" key="1">
    <source>
        <dbReference type="SAM" id="MobiDB-lite"/>
    </source>
</evidence>
<keyword evidence="3" id="KW-1185">Reference proteome</keyword>
<evidence type="ECO:0000313" key="3">
    <source>
        <dbReference type="Proteomes" id="UP000499080"/>
    </source>
</evidence>
<organism evidence="2 3">
    <name type="scientific">Araneus ventricosus</name>
    <name type="common">Orbweaver spider</name>
    <name type="synonym">Epeira ventricosa</name>
    <dbReference type="NCBI Taxonomy" id="182803"/>
    <lineage>
        <taxon>Eukaryota</taxon>
        <taxon>Metazoa</taxon>
        <taxon>Ecdysozoa</taxon>
        <taxon>Arthropoda</taxon>
        <taxon>Chelicerata</taxon>
        <taxon>Arachnida</taxon>
        <taxon>Araneae</taxon>
        <taxon>Araneomorphae</taxon>
        <taxon>Entelegynae</taxon>
        <taxon>Araneoidea</taxon>
        <taxon>Araneidae</taxon>
        <taxon>Araneus</taxon>
    </lineage>
</organism>
<protein>
    <submittedName>
        <fullName evidence="2">Uncharacterized protein</fullName>
    </submittedName>
</protein>
<sequence>MTVSQAIFATDVIAFLFLERRLQNLYTSTVGPTCTRQDRLGLQNRGSSNVSRHEVNTTQSVTFVRRRTLSSGMDHMIPQTGSKMEAHLRPCAS</sequence>
<evidence type="ECO:0000313" key="2">
    <source>
        <dbReference type="EMBL" id="GBM93828.1"/>
    </source>
</evidence>
<accession>A0A4Y2JWE2</accession>
<gene>
    <name evidence="2" type="ORF">AVEN_205805_1</name>
</gene>
<dbReference type="EMBL" id="BGPR01003909">
    <property type="protein sequence ID" value="GBM93828.1"/>
    <property type="molecule type" value="Genomic_DNA"/>
</dbReference>
<dbReference type="Proteomes" id="UP000499080">
    <property type="component" value="Unassembled WGS sequence"/>
</dbReference>
<feature type="compositionally biased region" description="Basic and acidic residues" evidence="1">
    <location>
        <begin position="84"/>
        <end position="93"/>
    </location>
</feature>
<proteinExistence type="predicted"/>
<name>A0A4Y2JWE2_ARAVE</name>